<protein>
    <submittedName>
        <fullName evidence="2">Alpha/beta hydrolase fold protein</fullName>
    </submittedName>
</protein>
<dbReference type="ESTHER" id="halud-c7nsl4">
    <property type="family name" value="6_AlphaBeta_hydrolase"/>
</dbReference>
<feature type="domain" description="AB hydrolase-1" evidence="1">
    <location>
        <begin position="71"/>
        <end position="309"/>
    </location>
</feature>
<proteinExistence type="predicted"/>
<dbReference type="PRINTS" id="PR00111">
    <property type="entry name" value="ABHYDROLASE"/>
</dbReference>
<dbReference type="SUPFAM" id="SSF53474">
    <property type="entry name" value="alpha/beta-Hydrolases"/>
    <property type="match status" value="1"/>
</dbReference>
<sequence>MPATPLVLDMKLRNLLTTAVGTAGVIAGVNRILTTRAGDLEAPLVGSEGTYRWRGFDVAYTEAGDPSDPDLLLVHGISAASSSREFAEVFEDLSREYHVIAPDLPGFGRSDRPPLLYSGSLYETFLRDAIRDLADEPTVVASSLSGAYAACGASDAAVESLVLIAPTDTTMSETPRSWLRSVFRAPLVGSGLFNLLVSKPGIKHFHRDHGYADMDNLTDETLEYQWKSAHQPGARYAPASFVSGYLDPETELEDMLADVDAPVTLVWGRDAEITPVSAGRALAKKTDSRLVVFDDAKLLPHVEHPAAFVGVVADDIDEAPSTAVSTA</sequence>
<dbReference type="Gene3D" id="3.40.50.1820">
    <property type="entry name" value="alpha/beta hydrolase"/>
    <property type="match status" value="1"/>
</dbReference>
<dbReference type="AlphaFoldDB" id="C7NSL4"/>
<name>C7NSL4_HALUD</name>
<dbReference type="eggNOG" id="arCOG01653">
    <property type="taxonomic scope" value="Archaea"/>
</dbReference>
<dbReference type="InterPro" id="IPR029058">
    <property type="entry name" value="AB_hydrolase_fold"/>
</dbReference>
<evidence type="ECO:0000313" key="3">
    <source>
        <dbReference type="Proteomes" id="UP000002071"/>
    </source>
</evidence>
<accession>C7NSL4</accession>
<gene>
    <name evidence="2" type="ordered locus">Huta_2969</name>
</gene>
<dbReference type="STRING" id="519442.Huta_2969"/>
<evidence type="ECO:0000313" key="2">
    <source>
        <dbReference type="EMBL" id="ACV13130.1"/>
    </source>
</evidence>
<organism evidence="2 3">
    <name type="scientific">Halorhabdus utahensis (strain DSM 12940 / JCM 11049 / AX-2)</name>
    <dbReference type="NCBI Taxonomy" id="519442"/>
    <lineage>
        <taxon>Archaea</taxon>
        <taxon>Methanobacteriati</taxon>
        <taxon>Methanobacteriota</taxon>
        <taxon>Stenosarchaea group</taxon>
        <taxon>Halobacteria</taxon>
        <taxon>Halobacteriales</taxon>
        <taxon>Haloarculaceae</taxon>
        <taxon>Halorhabdus</taxon>
    </lineage>
</organism>
<dbReference type="HOGENOM" id="CLU_020336_13_4_2"/>
<dbReference type="PANTHER" id="PTHR46438:SF2">
    <property type="entry name" value="ALPHA_BETA-HYDROLASES SUPERFAMILY PROTEIN"/>
    <property type="match status" value="1"/>
</dbReference>
<evidence type="ECO:0000259" key="1">
    <source>
        <dbReference type="Pfam" id="PF12697"/>
    </source>
</evidence>
<dbReference type="Proteomes" id="UP000002071">
    <property type="component" value="Chromosome"/>
</dbReference>
<dbReference type="KEGG" id="hut:Huta_2969"/>
<dbReference type="Pfam" id="PF12697">
    <property type="entry name" value="Abhydrolase_6"/>
    <property type="match status" value="1"/>
</dbReference>
<keyword evidence="3" id="KW-1185">Reference proteome</keyword>
<dbReference type="GO" id="GO:0016787">
    <property type="term" value="F:hydrolase activity"/>
    <property type="evidence" value="ECO:0007669"/>
    <property type="project" value="UniProtKB-KW"/>
</dbReference>
<keyword evidence="2" id="KW-0378">Hydrolase</keyword>
<reference evidence="2 3" key="1">
    <citation type="journal article" date="2009" name="Stand. Genomic Sci.">
        <title>Complete genome sequence of Halorhabdus utahensis type strain (AX-2).</title>
        <authorList>
            <person name="Anderson I."/>
            <person name="Tindall B.J."/>
            <person name="Pomrenke H."/>
            <person name="Goker M."/>
            <person name="Lapidus A."/>
            <person name="Nolan M."/>
            <person name="Copeland A."/>
            <person name="Glavina Del Rio T."/>
            <person name="Chen F."/>
            <person name="Tice H."/>
            <person name="Cheng J.F."/>
            <person name="Lucas S."/>
            <person name="Chertkov O."/>
            <person name="Bruce D."/>
            <person name="Brettin T."/>
            <person name="Detter J.C."/>
            <person name="Han C."/>
            <person name="Goodwin L."/>
            <person name="Land M."/>
            <person name="Hauser L."/>
            <person name="Chang Y.J."/>
            <person name="Jeffries C.D."/>
            <person name="Pitluck S."/>
            <person name="Pati A."/>
            <person name="Mavromatis K."/>
            <person name="Ivanova N."/>
            <person name="Ovchinnikova G."/>
            <person name="Chen A."/>
            <person name="Palaniappan K."/>
            <person name="Chain P."/>
            <person name="Rohde M."/>
            <person name="Bristow J."/>
            <person name="Eisen J.A."/>
            <person name="Markowitz V."/>
            <person name="Hugenholtz P."/>
            <person name="Kyrpides N.C."/>
            <person name="Klenk H.P."/>
        </authorList>
    </citation>
    <scope>NUCLEOTIDE SEQUENCE [LARGE SCALE GENOMIC DNA]</scope>
    <source>
        <strain evidence="3">DSM 12940 / JCM 11049 / AX-2</strain>
    </source>
</reference>
<dbReference type="PANTHER" id="PTHR46438">
    <property type="entry name" value="ALPHA/BETA-HYDROLASES SUPERFAMILY PROTEIN"/>
    <property type="match status" value="1"/>
</dbReference>
<dbReference type="InterPro" id="IPR000073">
    <property type="entry name" value="AB_hydrolase_1"/>
</dbReference>
<dbReference type="EMBL" id="CP001687">
    <property type="protein sequence ID" value="ACV13130.1"/>
    <property type="molecule type" value="Genomic_DNA"/>
</dbReference>